<reference evidence="1" key="1">
    <citation type="submission" date="2016-07" db="EMBL/GenBank/DDBJ databases">
        <authorList>
            <person name="Bretaudeau A."/>
        </authorList>
    </citation>
    <scope>NUCLEOTIDE SEQUENCE</scope>
    <source>
        <strain evidence="1">Rice</strain>
        <tissue evidence="1">Whole body</tissue>
    </source>
</reference>
<accession>A0A2H1V4P9</accession>
<proteinExistence type="predicted"/>
<sequence>MLVAITLQSATVHECARQSPVRWSDQINTRRIATVYGRPVNVLKRSPDDKQSPTPMDPETLKALQIFFFYKLHGSRDLFNSLCVRSGVIASGRKTLRITKQQVMWNWVLLINTTHSFPENKRVTEYSSERTHQ</sequence>
<organism evidence="1">
    <name type="scientific">Spodoptera frugiperda</name>
    <name type="common">Fall armyworm</name>
    <dbReference type="NCBI Taxonomy" id="7108"/>
    <lineage>
        <taxon>Eukaryota</taxon>
        <taxon>Metazoa</taxon>
        <taxon>Ecdysozoa</taxon>
        <taxon>Arthropoda</taxon>
        <taxon>Hexapoda</taxon>
        <taxon>Insecta</taxon>
        <taxon>Pterygota</taxon>
        <taxon>Neoptera</taxon>
        <taxon>Endopterygota</taxon>
        <taxon>Lepidoptera</taxon>
        <taxon>Glossata</taxon>
        <taxon>Ditrysia</taxon>
        <taxon>Noctuoidea</taxon>
        <taxon>Noctuidae</taxon>
        <taxon>Amphipyrinae</taxon>
        <taxon>Spodoptera</taxon>
    </lineage>
</organism>
<dbReference type="AlphaFoldDB" id="A0A2H1V4P9"/>
<protein>
    <submittedName>
        <fullName evidence="1">SFRICE_015353</fullName>
    </submittedName>
</protein>
<evidence type="ECO:0000313" key="1">
    <source>
        <dbReference type="EMBL" id="SOQ35820.1"/>
    </source>
</evidence>
<dbReference type="EMBL" id="ODYU01000659">
    <property type="protein sequence ID" value="SOQ35820.1"/>
    <property type="molecule type" value="Genomic_DNA"/>
</dbReference>
<name>A0A2H1V4P9_SPOFR</name>
<gene>
    <name evidence="1" type="ORF">SFRICE_015353</name>
</gene>